<keyword evidence="4" id="KW-1185">Reference proteome</keyword>
<dbReference type="EMBL" id="LJCR01002394">
    <property type="protein sequence ID" value="KPV48789.1"/>
    <property type="molecule type" value="Genomic_DNA"/>
</dbReference>
<feature type="non-terminal residue" evidence="3">
    <location>
        <position position="1"/>
    </location>
</feature>
<reference evidence="3 4" key="1">
    <citation type="submission" date="2015-09" db="EMBL/GenBank/DDBJ databases">
        <title>Draft genome sequence of Kouleothrix aurantiaca JCM 19913.</title>
        <authorList>
            <person name="Hemp J."/>
        </authorList>
    </citation>
    <scope>NUCLEOTIDE SEQUENCE [LARGE SCALE GENOMIC DNA]</scope>
    <source>
        <strain evidence="3 4">COM-B</strain>
    </source>
</reference>
<comment type="similarity">
    <text evidence="1">Belongs to the universal stress protein A family.</text>
</comment>
<sequence>SVLRVQGAPRPIRRILLSSGGDYHTFGDVSAALQLAKPLGAEVTVLHILSQQSLFFEGFGPRSNTVEGFLAGSSPEANTLRDALALLRQHGVQGQVRGRVGPVLDEILAELREGSYDLLVIGAHRVASALDRILLEDITKDLMNVSPVPVLVVKGRE</sequence>
<evidence type="ECO:0000313" key="3">
    <source>
        <dbReference type="EMBL" id="KPV48789.1"/>
    </source>
</evidence>
<evidence type="ECO:0000313" key="4">
    <source>
        <dbReference type="Proteomes" id="UP000050509"/>
    </source>
</evidence>
<comment type="caution">
    <text evidence="3">The sequence shown here is derived from an EMBL/GenBank/DDBJ whole genome shotgun (WGS) entry which is preliminary data.</text>
</comment>
<evidence type="ECO:0000256" key="1">
    <source>
        <dbReference type="ARBA" id="ARBA00008791"/>
    </source>
</evidence>
<name>A0A0N8PR31_9CHLR</name>
<dbReference type="Proteomes" id="UP000050509">
    <property type="component" value="Unassembled WGS sequence"/>
</dbReference>
<gene>
    <name evidence="3" type="ORF">SE17_36180</name>
</gene>
<dbReference type="SUPFAM" id="SSF52402">
    <property type="entry name" value="Adenine nucleotide alpha hydrolases-like"/>
    <property type="match status" value="1"/>
</dbReference>
<dbReference type="Gene3D" id="3.40.50.620">
    <property type="entry name" value="HUPs"/>
    <property type="match status" value="1"/>
</dbReference>
<dbReference type="AlphaFoldDB" id="A0A0N8PR31"/>
<evidence type="ECO:0000259" key="2">
    <source>
        <dbReference type="Pfam" id="PF00582"/>
    </source>
</evidence>
<accession>A0A0N8PR31</accession>
<dbReference type="InterPro" id="IPR014729">
    <property type="entry name" value="Rossmann-like_a/b/a_fold"/>
</dbReference>
<feature type="domain" description="UspA" evidence="2">
    <location>
        <begin position="31"/>
        <end position="154"/>
    </location>
</feature>
<dbReference type="PANTHER" id="PTHR46268">
    <property type="entry name" value="STRESS RESPONSE PROTEIN NHAX"/>
    <property type="match status" value="1"/>
</dbReference>
<dbReference type="PANTHER" id="PTHR46268:SF27">
    <property type="entry name" value="UNIVERSAL STRESS PROTEIN RV2623"/>
    <property type="match status" value="1"/>
</dbReference>
<organism evidence="3 4">
    <name type="scientific">Kouleothrix aurantiaca</name>
    <dbReference type="NCBI Taxonomy" id="186479"/>
    <lineage>
        <taxon>Bacteria</taxon>
        <taxon>Bacillati</taxon>
        <taxon>Chloroflexota</taxon>
        <taxon>Chloroflexia</taxon>
        <taxon>Chloroflexales</taxon>
        <taxon>Roseiflexineae</taxon>
        <taxon>Roseiflexaceae</taxon>
        <taxon>Kouleothrix</taxon>
    </lineage>
</organism>
<dbReference type="InterPro" id="IPR006016">
    <property type="entry name" value="UspA"/>
</dbReference>
<protein>
    <submittedName>
        <fullName evidence="3">Universal stress protein UspA</fullName>
    </submittedName>
</protein>
<dbReference type="Pfam" id="PF00582">
    <property type="entry name" value="Usp"/>
    <property type="match status" value="1"/>
</dbReference>
<dbReference type="CDD" id="cd00293">
    <property type="entry name" value="USP-like"/>
    <property type="match status" value="1"/>
</dbReference>
<proteinExistence type="inferred from homology"/>